<dbReference type="GO" id="GO:0016226">
    <property type="term" value="P:iron-sulfur cluster assembly"/>
    <property type="evidence" value="ECO:0007669"/>
    <property type="project" value="InterPro"/>
</dbReference>
<dbReference type="GO" id="GO:0005506">
    <property type="term" value="F:iron ion binding"/>
    <property type="evidence" value="ECO:0007669"/>
    <property type="project" value="TreeGrafter"/>
</dbReference>
<dbReference type="PANTHER" id="PTHR43011:SF1">
    <property type="entry name" value="IRON-SULFUR CLUSTER ASSEMBLY 2 HOMOLOG, MITOCHONDRIAL"/>
    <property type="match status" value="1"/>
</dbReference>
<accession>A0A075H850</accession>
<dbReference type="InterPro" id="IPR000361">
    <property type="entry name" value="ATAP_core_dom"/>
</dbReference>
<protein>
    <submittedName>
        <fullName evidence="2">Iron-sulfur cluster assembly accessory protein (IscA, ISCA1)</fullName>
    </submittedName>
</protein>
<dbReference type="InterPro" id="IPR035903">
    <property type="entry name" value="HesB-like_dom_sf"/>
</dbReference>
<feature type="domain" description="Core" evidence="1">
    <location>
        <begin position="10"/>
        <end position="110"/>
    </location>
</feature>
<dbReference type="PROSITE" id="PS01152">
    <property type="entry name" value="HESB"/>
    <property type="match status" value="1"/>
</dbReference>
<dbReference type="Pfam" id="PF01521">
    <property type="entry name" value="Fe-S_biosyn"/>
    <property type="match status" value="1"/>
</dbReference>
<dbReference type="EMBL" id="KF900879">
    <property type="protein sequence ID" value="AIF10018.1"/>
    <property type="molecule type" value="Genomic_DNA"/>
</dbReference>
<reference evidence="2" key="1">
    <citation type="journal article" date="2014" name="Genome Biol. Evol.">
        <title>Pangenome evidence for extensive interdomain horizontal transfer affecting lineage core and shell genes in uncultured planktonic thaumarchaeota and euryarchaeota.</title>
        <authorList>
            <person name="Deschamps P."/>
            <person name="Zivanovic Y."/>
            <person name="Moreira D."/>
            <person name="Rodriguez-Valera F."/>
            <person name="Lopez-Garcia P."/>
        </authorList>
    </citation>
    <scope>NUCLEOTIDE SEQUENCE</scope>
</reference>
<dbReference type="InterPro" id="IPR016092">
    <property type="entry name" value="ATAP"/>
</dbReference>
<dbReference type="InterPro" id="IPR017870">
    <property type="entry name" value="FeS_cluster_insertion_CS"/>
</dbReference>
<dbReference type="GO" id="GO:0051539">
    <property type="term" value="F:4 iron, 4 sulfur cluster binding"/>
    <property type="evidence" value="ECO:0007669"/>
    <property type="project" value="TreeGrafter"/>
</dbReference>
<dbReference type="NCBIfam" id="TIGR00049">
    <property type="entry name" value="iron-sulfur cluster assembly accessory protein"/>
    <property type="match status" value="1"/>
</dbReference>
<evidence type="ECO:0000259" key="1">
    <source>
        <dbReference type="Pfam" id="PF01521"/>
    </source>
</evidence>
<dbReference type="GO" id="GO:0051537">
    <property type="term" value="F:2 iron, 2 sulfur cluster binding"/>
    <property type="evidence" value="ECO:0007669"/>
    <property type="project" value="TreeGrafter"/>
</dbReference>
<name>A0A075H850_9ARCH</name>
<organism evidence="2">
    <name type="scientific">uncultured marine thaumarchaeote KM3_42_E08</name>
    <dbReference type="NCBI Taxonomy" id="1456148"/>
    <lineage>
        <taxon>Archaea</taxon>
        <taxon>Nitrososphaerota</taxon>
        <taxon>environmental samples</taxon>
    </lineage>
</organism>
<dbReference type="SUPFAM" id="SSF89360">
    <property type="entry name" value="HesB-like domain"/>
    <property type="match status" value="1"/>
</dbReference>
<evidence type="ECO:0000313" key="2">
    <source>
        <dbReference type="EMBL" id="AIF10018.1"/>
    </source>
</evidence>
<dbReference type="PANTHER" id="PTHR43011">
    <property type="entry name" value="IRON-SULFUR CLUSTER ASSEMBLY 2 HOMOLOG, MITOCHONDRIAL"/>
    <property type="match status" value="1"/>
</dbReference>
<dbReference type="AlphaFoldDB" id="A0A075H850"/>
<sequence>MATEQTQKMVTVTAKAAEKIHEFMKEEAESPEYLRVYVQGGGCSGLSYGMGFEKAPEEDDLVLEENGVKLLVDSYSVDHLQGANVDYIESLMGSGFKINNPNVTKSCSCGHSFSTE</sequence>
<dbReference type="FunFam" id="2.60.300.12:FF:000013">
    <property type="entry name" value="Iron-sulfur assembly protein 2"/>
    <property type="match status" value="1"/>
</dbReference>
<proteinExistence type="predicted"/>
<dbReference type="NCBIfam" id="NF010147">
    <property type="entry name" value="PRK13623.1"/>
    <property type="match status" value="1"/>
</dbReference>
<dbReference type="Gene3D" id="2.60.300.12">
    <property type="entry name" value="HesB-like domain"/>
    <property type="match status" value="1"/>
</dbReference>
<gene>
    <name evidence="2" type="primary">ISCA1</name>
    <name evidence="2" type="synonym">iscA</name>
</gene>